<evidence type="ECO:0000313" key="2">
    <source>
        <dbReference type="EMBL" id="VVP11784.1"/>
    </source>
</evidence>
<feature type="coiled-coil region" evidence="1">
    <location>
        <begin position="47"/>
        <end position="74"/>
    </location>
</feature>
<dbReference type="RefSeq" id="WP_224791270.1">
    <property type="nucleotide sequence ID" value="NZ_CABVIF010000006.1"/>
</dbReference>
<evidence type="ECO:0000256" key="1">
    <source>
        <dbReference type="SAM" id="Coils"/>
    </source>
</evidence>
<proteinExistence type="predicted"/>
<dbReference type="Proteomes" id="UP000327111">
    <property type="component" value="Unassembled WGS sequence"/>
</dbReference>
<accession>A0A5E7LV36</accession>
<dbReference type="AlphaFoldDB" id="A0A5E7LV36"/>
<name>A0A5E7LV36_PSEFL</name>
<evidence type="ECO:0000313" key="3">
    <source>
        <dbReference type="Proteomes" id="UP000327111"/>
    </source>
</evidence>
<gene>
    <name evidence="2" type="ORF">PS854_03338</name>
</gene>
<sequence length="79" mass="8921">MSEPKIIYLGPACEAETGDGRTWAEDNPWPDCECGHRPVQYVLGETFDRMKAERDALQLRLNAADQRIDELLSSQAKNV</sequence>
<reference evidence="2 3" key="1">
    <citation type="submission" date="2019-09" db="EMBL/GenBank/DDBJ databases">
        <authorList>
            <person name="Chandra G."/>
            <person name="Truman W A."/>
        </authorList>
    </citation>
    <scope>NUCLEOTIDE SEQUENCE [LARGE SCALE GENOMIC DNA]</scope>
    <source>
        <strain evidence="2">PS854</strain>
    </source>
</reference>
<organism evidence="2 3">
    <name type="scientific">Pseudomonas fluorescens</name>
    <dbReference type="NCBI Taxonomy" id="294"/>
    <lineage>
        <taxon>Bacteria</taxon>
        <taxon>Pseudomonadati</taxon>
        <taxon>Pseudomonadota</taxon>
        <taxon>Gammaproteobacteria</taxon>
        <taxon>Pseudomonadales</taxon>
        <taxon>Pseudomonadaceae</taxon>
        <taxon>Pseudomonas</taxon>
    </lineage>
</organism>
<keyword evidence="1" id="KW-0175">Coiled coil</keyword>
<protein>
    <submittedName>
        <fullName evidence="2">Uncharacterized protein</fullName>
    </submittedName>
</protein>
<dbReference type="EMBL" id="CABVIF010000006">
    <property type="protein sequence ID" value="VVP11784.1"/>
    <property type="molecule type" value="Genomic_DNA"/>
</dbReference>